<feature type="region of interest" description="Disordered" evidence="2">
    <location>
        <begin position="98"/>
        <end position="131"/>
    </location>
</feature>
<dbReference type="EMBL" id="CABPSC010000007">
    <property type="protein sequence ID" value="VVE03486.1"/>
    <property type="molecule type" value="Genomic_DNA"/>
</dbReference>
<reference evidence="4 5" key="1">
    <citation type="submission" date="2019-08" db="EMBL/GenBank/DDBJ databases">
        <authorList>
            <person name="Peeters C."/>
        </authorList>
    </citation>
    <scope>NUCLEOTIDE SEQUENCE [LARGE SCALE GENOMIC DNA]</scope>
    <source>
        <strain evidence="4 5">LMG 31109</strain>
    </source>
</reference>
<dbReference type="SUPFAM" id="SSF82771">
    <property type="entry name" value="GIY-YIG endonuclease"/>
    <property type="match status" value="1"/>
</dbReference>
<evidence type="ECO:0000259" key="3">
    <source>
        <dbReference type="PROSITE" id="PS50164"/>
    </source>
</evidence>
<name>A0A5E4UU84_9BURK</name>
<evidence type="ECO:0000256" key="2">
    <source>
        <dbReference type="SAM" id="MobiDB-lite"/>
    </source>
</evidence>
<dbReference type="PANTHER" id="PTHR34477">
    <property type="entry name" value="UPF0213 PROTEIN YHBQ"/>
    <property type="match status" value="1"/>
</dbReference>
<gene>
    <name evidence="4" type="ORF">PNO31109_02240</name>
</gene>
<dbReference type="Gene3D" id="3.40.1440.10">
    <property type="entry name" value="GIY-YIG endonuclease"/>
    <property type="match status" value="1"/>
</dbReference>
<dbReference type="InterPro" id="IPR000305">
    <property type="entry name" value="GIY-YIG_endonuc"/>
</dbReference>
<evidence type="ECO:0000313" key="4">
    <source>
        <dbReference type="EMBL" id="VVE03486.1"/>
    </source>
</evidence>
<dbReference type="Pfam" id="PF01541">
    <property type="entry name" value="GIY-YIG"/>
    <property type="match status" value="1"/>
</dbReference>
<dbReference type="InterPro" id="IPR035901">
    <property type="entry name" value="GIY-YIG_endonuc_sf"/>
</dbReference>
<keyword evidence="5" id="KW-1185">Reference proteome</keyword>
<dbReference type="CDD" id="cd10456">
    <property type="entry name" value="GIY-YIG_UPF0213"/>
    <property type="match status" value="1"/>
</dbReference>
<evidence type="ECO:0000256" key="1">
    <source>
        <dbReference type="ARBA" id="ARBA00007435"/>
    </source>
</evidence>
<dbReference type="RefSeq" id="WP_150555602.1">
    <property type="nucleotide sequence ID" value="NZ_CABPSC010000007.1"/>
</dbReference>
<dbReference type="Proteomes" id="UP000367825">
    <property type="component" value="Unassembled WGS sequence"/>
</dbReference>
<dbReference type="AlphaFoldDB" id="A0A5E4UU84"/>
<evidence type="ECO:0000313" key="5">
    <source>
        <dbReference type="Proteomes" id="UP000367825"/>
    </source>
</evidence>
<dbReference type="PROSITE" id="PS50164">
    <property type="entry name" value="GIY_YIG"/>
    <property type="match status" value="1"/>
</dbReference>
<accession>A0A5E4UU84</accession>
<dbReference type="PANTHER" id="PTHR34477:SF1">
    <property type="entry name" value="UPF0213 PROTEIN YHBQ"/>
    <property type="match status" value="1"/>
</dbReference>
<feature type="domain" description="GIY-YIG" evidence="3">
    <location>
        <begin position="6"/>
        <end position="83"/>
    </location>
</feature>
<dbReference type="InterPro" id="IPR050190">
    <property type="entry name" value="UPF0213_domain"/>
</dbReference>
<sequence>MTAPSRPWFLYLLECAGGRIYTGITVDVAARYAAHAAGKGARFTRAHPPSRLLLSLAFADRAAASRAEYRVKRLTAAQKRGLIAGTFVCDFGEDGTADAGGASAGKPAGSTKSSESSESAAAPAVENAAAG</sequence>
<proteinExistence type="inferred from homology"/>
<protein>
    <submittedName>
        <fullName evidence="4">GIY-YIG nuclease superfamily protein</fullName>
    </submittedName>
</protein>
<organism evidence="4 5">
    <name type="scientific">Pandoraea nosoerga</name>
    <dbReference type="NCBI Taxonomy" id="2508296"/>
    <lineage>
        <taxon>Bacteria</taxon>
        <taxon>Pseudomonadati</taxon>
        <taxon>Pseudomonadota</taxon>
        <taxon>Betaproteobacteria</taxon>
        <taxon>Burkholderiales</taxon>
        <taxon>Burkholderiaceae</taxon>
        <taxon>Pandoraea</taxon>
    </lineage>
</organism>
<comment type="similarity">
    <text evidence="1">Belongs to the UPF0213 family.</text>
</comment>